<feature type="transmembrane region" description="Helical" evidence="11">
    <location>
        <begin position="272"/>
        <end position="293"/>
    </location>
</feature>
<evidence type="ECO:0000256" key="4">
    <source>
        <dbReference type="ARBA" id="ARBA00022475"/>
    </source>
</evidence>
<keyword evidence="7 11" id="KW-0915">Sodium</keyword>
<evidence type="ECO:0000313" key="13">
    <source>
        <dbReference type="EMBL" id="OAH09871.1"/>
    </source>
</evidence>
<keyword evidence="5 11" id="KW-0812">Transmembrane</keyword>
<evidence type="ECO:0000256" key="5">
    <source>
        <dbReference type="ARBA" id="ARBA00022692"/>
    </source>
</evidence>
<protein>
    <recommendedName>
        <fullName evidence="11">Na(+)/H(+) antiporter NhaA</fullName>
    </recommendedName>
    <alternativeName>
        <fullName evidence="11">Sodium/proton antiporter NhaA</fullName>
    </alternativeName>
</protein>
<keyword evidence="4 11" id="KW-1003">Cell membrane</keyword>
<evidence type="ECO:0000256" key="12">
    <source>
        <dbReference type="SAM" id="MobiDB-lite"/>
    </source>
</evidence>
<dbReference type="InterPro" id="IPR023171">
    <property type="entry name" value="Na/H_antiporter_dom_sf"/>
</dbReference>
<gene>
    <name evidence="13" type="primary">nhaA_4</name>
    <name evidence="11" type="synonym">nhaA</name>
    <name evidence="13" type="ORF">STSP_68700</name>
</gene>
<dbReference type="Pfam" id="PF06965">
    <property type="entry name" value="Na_H_antiport_1"/>
    <property type="match status" value="1"/>
</dbReference>
<evidence type="ECO:0000256" key="8">
    <source>
        <dbReference type="ARBA" id="ARBA00023065"/>
    </source>
</evidence>
<sequence length="464" mass="49046">MPNRNRNCNSRPTFLGRLPLPERTFVANALRTETVGGMVLLAAAAVALVWANTPLRGAYETVRDFHFGIGALGLDLSVAHWTADGLLAIFFFVAGAELKRELVVGELRHPGTALLPVVAAISGMVIPALVYGLVATSMGGTWNGWAVPMATDIAFALGVLAVIDTHLPSALRAFLLTLAVVDDLGAIVVIAIFYTSTIHLPALIGALLGLGLFFHLHDRRRVHGWYWYVPLALVIWGLTHASGVHATVAGVAMGLILRVAKDGERGRRPAEHIAYLVRPISAGVAVPLFALFAAGVSVSGETLGNVVSEPEPLGVALGLAAGKVLGIFGGSYLAVRFTRARLGPDLAWADVLAVAMLAGIGFTVSLLIGELAYVNPADLEHIKAAVLLGSLTSAVLACVLLRLRNNKYRRLYEAEAADENADGIPDIYQHAQAAEQPDSTGSDTPKAHRTHHGEGLDDPSAPER</sequence>
<feature type="transmembrane region" description="Helical" evidence="11">
    <location>
        <begin position="35"/>
        <end position="53"/>
    </location>
</feature>
<dbReference type="RefSeq" id="WP_078067720.1">
    <property type="nucleotide sequence ID" value="NZ_LOHS01000174.1"/>
</dbReference>
<comment type="caution">
    <text evidence="13">The sequence shown here is derived from an EMBL/GenBank/DDBJ whole genome shotgun (WGS) entry which is preliminary data.</text>
</comment>
<accession>A0A177HG23</accession>
<dbReference type="GO" id="GO:0015385">
    <property type="term" value="F:sodium:proton antiporter activity"/>
    <property type="evidence" value="ECO:0007669"/>
    <property type="project" value="UniProtKB-UniRule"/>
</dbReference>
<dbReference type="InterPro" id="IPR004670">
    <property type="entry name" value="NhaA"/>
</dbReference>
<evidence type="ECO:0000256" key="6">
    <source>
        <dbReference type="ARBA" id="ARBA00022989"/>
    </source>
</evidence>
<comment type="function">
    <text evidence="11">Na(+)/H(+) antiporter that extrudes sodium in exchange for external protons.</text>
</comment>
<evidence type="ECO:0000256" key="11">
    <source>
        <dbReference type="HAMAP-Rule" id="MF_01844"/>
    </source>
</evidence>
<dbReference type="NCBIfam" id="TIGR00773">
    <property type="entry name" value="NhaA"/>
    <property type="match status" value="1"/>
</dbReference>
<keyword evidence="3 11" id="KW-0050">Antiport</keyword>
<evidence type="ECO:0000256" key="3">
    <source>
        <dbReference type="ARBA" id="ARBA00022449"/>
    </source>
</evidence>
<dbReference type="PANTHER" id="PTHR30341">
    <property type="entry name" value="SODIUM ION/PROTON ANTIPORTER NHAA-RELATED"/>
    <property type="match status" value="1"/>
</dbReference>
<dbReference type="GO" id="GO:0005886">
    <property type="term" value="C:plasma membrane"/>
    <property type="evidence" value="ECO:0007669"/>
    <property type="project" value="UniProtKB-SubCell"/>
</dbReference>
<comment type="subcellular location">
    <subcellularLocation>
        <location evidence="1">Cell inner membrane</location>
        <topology evidence="1">Multi-pass membrane protein</topology>
    </subcellularLocation>
    <subcellularLocation>
        <location evidence="11">Cell membrane</location>
        <topology evidence="11">Multi-pass membrane protein</topology>
    </subcellularLocation>
</comment>
<dbReference type="Gene3D" id="1.20.1530.10">
    <property type="entry name" value="Na+/H+ antiporter like domain"/>
    <property type="match status" value="1"/>
</dbReference>
<dbReference type="EMBL" id="LOHS01000174">
    <property type="protein sequence ID" value="OAH09871.1"/>
    <property type="molecule type" value="Genomic_DNA"/>
</dbReference>
<feature type="transmembrane region" description="Helical" evidence="11">
    <location>
        <begin position="65"/>
        <end position="93"/>
    </location>
</feature>
<evidence type="ECO:0000256" key="9">
    <source>
        <dbReference type="ARBA" id="ARBA00023136"/>
    </source>
</evidence>
<organism evidence="13 14">
    <name type="scientific">Streptomyces jeddahensis</name>
    <dbReference type="NCBI Taxonomy" id="1716141"/>
    <lineage>
        <taxon>Bacteria</taxon>
        <taxon>Bacillati</taxon>
        <taxon>Actinomycetota</taxon>
        <taxon>Actinomycetes</taxon>
        <taxon>Kitasatosporales</taxon>
        <taxon>Streptomycetaceae</taxon>
        <taxon>Streptomyces</taxon>
    </lineage>
</organism>
<dbReference type="OrthoDB" id="117402at2"/>
<keyword evidence="9 11" id="KW-0472">Membrane</keyword>
<dbReference type="PATRIC" id="fig|1716141.3.peg.7268"/>
<dbReference type="AlphaFoldDB" id="A0A177HG23"/>
<proteinExistence type="inferred from homology"/>
<feature type="transmembrane region" description="Helical" evidence="11">
    <location>
        <begin position="381"/>
        <end position="401"/>
    </location>
</feature>
<dbReference type="HAMAP" id="MF_01844">
    <property type="entry name" value="NhaA"/>
    <property type="match status" value="1"/>
</dbReference>
<evidence type="ECO:0000256" key="10">
    <source>
        <dbReference type="ARBA" id="ARBA00023201"/>
    </source>
</evidence>
<dbReference type="PANTHER" id="PTHR30341:SF0">
    <property type="entry name" value="NA(+)_H(+) ANTIPORTER NHAA"/>
    <property type="match status" value="1"/>
</dbReference>
<dbReference type="STRING" id="1716141.STSP_68700"/>
<comment type="similarity">
    <text evidence="11">Belongs to the NhaA Na(+)/H(+) (TC 2.A.33) antiporter family.</text>
</comment>
<feature type="transmembrane region" description="Helical" evidence="11">
    <location>
        <begin position="347"/>
        <end position="369"/>
    </location>
</feature>
<keyword evidence="10 11" id="KW-0739">Sodium transport</keyword>
<keyword evidence="6 11" id="KW-1133">Transmembrane helix</keyword>
<feature type="region of interest" description="Disordered" evidence="12">
    <location>
        <begin position="425"/>
        <end position="464"/>
    </location>
</feature>
<evidence type="ECO:0000256" key="2">
    <source>
        <dbReference type="ARBA" id="ARBA00022448"/>
    </source>
</evidence>
<feature type="transmembrane region" description="Helical" evidence="11">
    <location>
        <begin position="313"/>
        <end position="335"/>
    </location>
</feature>
<name>A0A177HG23_9ACTN</name>
<evidence type="ECO:0000313" key="14">
    <source>
        <dbReference type="Proteomes" id="UP000077381"/>
    </source>
</evidence>
<feature type="transmembrane region" description="Helical" evidence="11">
    <location>
        <begin position="113"/>
        <end position="133"/>
    </location>
</feature>
<keyword evidence="8 11" id="KW-0406">Ion transport</keyword>
<dbReference type="Proteomes" id="UP000077381">
    <property type="component" value="Unassembled WGS sequence"/>
</dbReference>
<evidence type="ECO:0000256" key="1">
    <source>
        <dbReference type="ARBA" id="ARBA00004429"/>
    </source>
</evidence>
<reference evidence="13 14" key="1">
    <citation type="submission" date="2015-12" db="EMBL/GenBank/DDBJ databases">
        <title>Genome sequence of Streptomyces sp. G25.</title>
        <authorList>
            <person name="Poehlein A."/>
            <person name="Roettig A."/>
            <person name="Hiessl S."/>
            <person name="Hauschild P."/>
            <person name="Schauer J."/>
            <person name="Madkour M.H."/>
            <person name="Al-Ansari A.M."/>
            <person name="Almakishah N.H."/>
            <person name="Steinbuechel A."/>
            <person name="Daniel R."/>
        </authorList>
    </citation>
    <scope>NUCLEOTIDE SEQUENCE [LARGE SCALE GENOMIC DNA]</scope>
    <source>
        <strain evidence="14">G25(2015)</strain>
    </source>
</reference>
<feature type="transmembrane region" description="Helical" evidence="11">
    <location>
        <begin position="244"/>
        <end position="260"/>
    </location>
</feature>
<keyword evidence="14" id="KW-1185">Reference proteome</keyword>
<dbReference type="GO" id="GO:0006885">
    <property type="term" value="P:regulation of pH"/>
    <property type="evidence" value="ECO:0007669"/>
    <property type="project" value="UniProtKB-UniRule"/>
</dbReference>
<feature type="transmembrane region" description="Helical" evidence="11">
    <location>
        <begin position="145"/>
        <end position="163"/>
    </location>
</feature>
<keyword evidence="2 11" id="KW-0813">Transport</keyword>
<evidence type="ECO:0000256" key="7">
    <source>
        <dbReference type="ARBA" id="ARBA00023053"/>
    </source>
</evidence>
<comment type="catalytic activity">
    <reaction evidence="11">
        <text>Na(+)(in) + 2 H(+)(out) = Na(+)(out) + 2 H(+)(in)</text>
        <dbReference type="Rhea" id="RHEA:29251"/>
        <dbReference type="ChEBI" id="CHEBI:15378"/>
        <dbReference type="ChEBI" id="CHEBI:29101"/>
    </reaction>
</comment>